<protein>
    <submittedName>
        <fullName evidence="1">DUF3383 domain-containing protein</fullName>
    </submittedName>
</protein>
<dbReference type="Proteomes" id="UP000302163">
    <property type="component" value="Chromosome"/>
</dbReference>
<reference evidence="1 2" key="1">
    <citation type="submission" date="2019-05" db="EMBL/GenBank/DDBJ databases">
        <title>Complete genome sequence of Izhakiella calystegiae KSNA2, an endophyte isolated from beach morning glory (Calystegia soldanella).</title>
        <authorList>
            <person name="Jiang L."/>
            <person name="Jeong J.C."/>
            <person name="Kim C.Y."/>
            <person name="Kim D.H."/>
            <person name="Kim S.W."/>
            <person name="Lee j."/>
        </authorList>
    </citation>
    <scope>NUCLEOTIDE SEQUENCE [LARGE SCALE GENOMIC DNA]</scope>
    <source>
        <strain evidence="1 2">KSNA2</strain>
    </source>
</reference>
<keyword evidence="2" id="KW-1185">Reference proteome</keyword>
<dbReference type="KEGG" id="izh:FEM41_23655"/>
<dbReference type="EMBL" id="CP040428">
    <property type="protein sequence ID" value="QCT22427.1"/>
    <property type="molecule type" value="Genomic_DNA"/>
</dbReference>
<evidence type="ECO:0000313" key="1">
    <source>
        <dbReference type="EMBL" id="QCT22427.1"/>
    </source>
</evidence>
<sequence>MSQGLPVSDVVNVTVNMAARAAQARNFGSLLIVGGSEVIDGRERLRAYSDISGVSADFGTDSPGWLCNGRRGGRRSVCTAGPDPDRRRVACRR</sequence>
<evidence type="ECO:0000313" key="2">
    <source>
        <dbReference type="Proteomes" id="UP000302163"/>
    </source>
</evidence>
<accession>A0A4V1G8A1</accession>
<proteinExistence type="predicted"/>
<dbReference type="Pfam" id="PF11863">
    <property type="entry name" value="DUF3383"/>
    <property type="match status" value="1"/>
</dbReference>
<dbReference type="AlphaFoldDB" id="A0A4V1G8A1"/>
<dbReference type="InterPro" id="IPR021808">
    <property type="entry name" value="DUF3383"/>
</dbReference>
<dbReference type="OrthoDB" id="1684431at2"/>
<organism evidence="1 2">
    <name type="scientific">Jejubacter calystegiae</name>
    <dbReference type="NCBI Taxonomy" id="2579935"/>
    <lineage>
        <taxon>Bacteria</taxon>
        <taxon>Pseudomonadati</taxon>
        <taxon>Pseudomonadota</taxon>
        <taxon>Gammaproteobacteria</taxon>
        <taxon>Enterobacterales</taxon>
        <taxon>Enterobacteriaceae</taxon>
        <taxon>Jejubacter</taxon>
    </lineage>
</organism>
<gene>
    <name evidence="1" type="ORF">FEM41_23655</name>
</gene>
<name>A0A4V1G8A1_9ENTR</name>